<proteinExistence type="predicted"/>
<name>A0A1Y4SUH3_9FIRM</name>
<dbReference type="InterPro" id="IPR038750">
    <property type="entry name" value="YczE/YyaS-like"/>
</dbReference>
<gene>
    <name evidence="2" type="ORF">B5E75_09700</name>
</gene>
<feature type="transmembrane region" description="Helical" evidence="1">
    <location>
        <begin position="76"/>
        <end position="97"/>
    </location>
</feature>
<dbReference type="OrthoDB" id="2048525at2"/>
<dbReference type="Proteomes" id="UP000195305">
    <property type="component" value="Unassembled WGS sequence"/>
</dbReference>
<keyword evidence="1" id="KW-0472">Membrane</keyword>
<feature type="transmembrane region" description="Helical" evidence="1">
    <location>
        <begin position="53"/>
        <end position="69"/>
    </location>
</feature>
<comment type="caution">
    <text evidence="2">The sequence shown here is derived from an EMBL/GenBank/DDBJ whole genome shotgun (WGS) entry which is preliminary data.</text>
</comment>
<organism evidence="2 3">
    <name type="scientific">Massilimicrobiota timonensis</name>
    <dbReference type="NCBI Taxonomy" id="1776392"/>
    <lineage>
        <taxon>Bacteria</taxon>
        <taxon>Bacillati</taxon>
        <taxon>Bacillota</taxon>
        <taxon>Erysipelotrichia</taxon>
        <taxon>Erysipelotrichales</taxon>
        <taxon>Erysipelotrichaceae</taxon>
        <taxon>Massilimicrobiota</taxon>
    </lineage>
</organism>
<evidence type="ECO:0000313" key="2">
    <source>
        <dbReference type="EMBL" id="OUQ33569.1"/>
    </source>
</evidence>
<sequence>MYKISSELLYVFAILLLGFGVNLMSIANCGMSMIVCPAYIISQKYNHLTYGQAEYLVAGFLFVIFCIVLRKFRLAYLSSFITGFLYATTADILKFILPIFQVTISSLAIRMICFFLGMLISALAVAMFYETYFYPQIYDFFCKVLSKKYKISLKLFKTCFDCTFLMISLFMSLILFNDFVGIGLGTIIMAICNGALIQFFRTKVLSHFIYIPRFKKLSYYLNNA</sequence>
<accession>A0A1Y4SUH3</accession>
<dbReference type="Pfam" id="PF19700">
    <property type="entry name" value="DUF6198"/>
    <property type="match status" value="1"/>
</dbReference>
<dbReference type="PANTHER" id="PTHR40078:SF1">
    <property type="entry name" value="INTEGRAL MEMBRANE PROTEIN"/>
    <property type="match status" value="1"/>
</dbReference>
<dbReference type="PANTHER" id="PTHR40078">
    <property type="entry name" value="INTEGRAL MEMBRANE PROTEIN-RELATED"/>
    <property type="match status" value="1"/>
</dbReference>
<reference evidence="2 3" key="1">
    <citation type="journal article" date="2018" name="BMC Genomics">
        <title>Whole genome sequencing and function prediction of 133 gut anaerobes isolated from chicken caecum in pure cultures.</title>
        <authorList>
            <person name="Medvecky M."/>
            <person name="Cejkova D."/>
            <person name="Polansky O."/>
            <person name="Karasova D."/>
            <person name="Kubasova T."/>
            <person name="Cizek A."/>
            <person name="Rychlik I."/>
        </authorList>
    </citation>
    <scope>NUCLEOTIDE SEQUENCE [LARGE SCALE GENOMIC DNA]</scope>
    <source>
        <strain evidence="2 3">An13</strain>
    </source>
</reference>
<evidence type="ECO:0000313" key="3">
    <source>
        <dbReference type="Proteomes" id="UP000195305"/>
    </source>
</evidence>
<feature type="transmembrane region" description="Helical" evidence="1">
    <location>
        <begin position="182"/>
        <end position="200"/>
    </location>
</feature>
<dbReference type="EMBL" id="NFLJ01000028">
    <property type="protein sequence ID" value="OUQ33569.1"/>
    <property type="molecule type" value="Genomic_DNA"/>
</dbReference>
<dbReference type="AlphaFoldDB" id="A0A1Y4SUH3"/>
<keyword evidence="1" id="KW-1133">Transmembrane helix</keyword>
<dbReference type="RefSeq" id="WP_087358739.1">
    <property type="nucleotide sequence ID" value="NZ_NFLJ01000028.1"/>
</dbReference>
<evidence type="ECO:0000256" key="1">
    <source>
        <dbReference type="SAM" id="Phobius"/>
    </source>
</evidence>
<feature type="transmembrane region" description="Helical" evidence="1">
    <location>
        <begin position="155"/>
        <end position="176"/>
    </location>
</feature>
<feature type="transmembrane region" description="Helical" evidence="1">
    <location>
        <begin position="109"/>
        <end position="134"/>
    </location>
</feature>
<keyword evidence="1" id="KW-0812">Transmembrane</keyword>
<keyword evidence="3" id="KW-1185">Reference proteome</keyword>
<protein>
    <submittedName>
        <fullName evidence="2">Uncharacterized protein</fullName>
    </submittedName>
</protein>